<reference evidence="2" key="1">
    <citation type="submission" date="2015-08" db="EMBL/GenBank/DDBJ databases">
        <title>Genome sequencing project for genomic taxonomy and phylogenomics of Bacillus-like bacteria.</title>
        <authorList>
            <person name="Liu B."/>
            <person name="Wang J."/>
            <person name="Zhu Y."/>
            <person name="Liu G."/>
            <person name="Chen Q."/>
            <person name="Chen Z."/>
            <person name="Lan J."/>
            <person name="Che J."/>
            <person name="Ge C."/>
            <person name="Shi H."/>
            <person name="Pan Z."/>
            <person name="Liu X."/>
        </authorList>
    </citation>
    <scope>NUCLEOTIDE SEQUENCE [LARGE SCALE GENOMIC DNA]</scope>
    <source>
        <strain evidence="2">FJAT-4402</strain>
    </source>
</reference>
<dbReference type="RefSeq" id="WP_053603445.1">
    <property type="nucleotide sequence ID" value="NZ_CP012600.1"/>
</dbReference>
<name>A0A0M4FQY8_9BACI</name>
<organism evidence="1 2">
    <name type="scientific">Bacillus gobiensis</name>
    <dbReference type="NCBI Taxonomy" id="1441095"/>
    <lineage>
        <taxon>Bacteria</taxon>
        <taxon>Bacillati</taxon>
        <taxon>Bacillota</taxon>
        <taxon>Bacilli</taxon>
        <taxon>Bacillales</taxon>
        <taxon>Bacillaceae</taxon>
        <taxon>Bacillus</taxon>
    </lineage>
</organism>
<dbReference type="OrthoDB" id="2941402at2"/>
<evidence type="ECO:0000313" key="1">
    <source>
        <dbReference type="EMBL" id="ALC81684.1"/>
    </source>
</evidence>
<proteinExistence type="predicted"/>
<dbReference type="EMBL" id="CP012600">
    <property type="protein sequence ID" value="ALC81684.1"/>
    <property type="molecule type" value="Genomic_DNA"/>
</dbReference>
<gene>
    <name evidence="1" type="ORF">AM592_08740</name>
</gene>
<keyword evidence="2" id="KW-1185">Reference proteome</keyword>
<dbReference type="Proteomes" id="UP000067625">
    <property type="component" value="Chromosome"/>
</dbReference>
<dbReference type="InterPro" id="IPR020534">
    <property type="entry name" value="Uncharacterised_YqxA"/>
</dbReference>
<evidence type="ECO:0008006" key="3">
    <source>
        <dbReference type="Google" id="ProtNLM"/>
    </source>
</evidence>
<dbReference type="PATRIC" id="fig|1441095.3.peg.1917"/>
<dbReference type="STRING" id="1441095.AM592_08740"/>
<accession>A0A0M4FQY8</accession>
<sequence>MAAFTMRFFFLVVILLFGVLLGMQQANDGMKHMKGYEDPDLKNAFALQGGEGEEREASVLGHEVSTTDLEEKQKELEEVEAFNIFSRTGKALADGITNSAQSLYDWAAKRIEGE</sequence>
<dbReference type="AlphaFoldDB" id="A0A0M4FQY8"/>
<reference evidence="1 2" key="2">
    <citation type="journal article" date="2016" name="Int. J. Syst. Evol. Microbiol.">
        <title>Bacillus gobiensis sp. nov., isolated from a soil sample.</title>
        <authorList>
            <person name="Liu B."/>
            <person name="Liu G.H."/>
            <person name="Cetin S."/>
            <person name="Schumann P."/>
            <person name="Pan Z.Z."/>
            <person name="Chen Q.Q."/>
        </authorList>
    </citation>
    <scope>NUCLEOTIDE SEQUENCE [LARGE SCALE GENOMIC DNA]</scope>
    <source>
        <strain evidence="1 2">FJAT-4402</strain>
    </source>
</reference>
<dbReference type="Pfam" id="PF12438">
    <property type="entry name" value="DUF3679"/>
    <property type="match status" value="1"/>
</dbReference>
<evidence type="ECO:0000313" key="2">
    <source>
        <dbReference type="Proteomes" id="UP000067625"/>
    </source>
</evidence>
<protein>
    <recommendedName>
        <fullName evidence="3">DUF3679 domain-containing protein</fullName>
    </recommendedName>
</protein>